<dbReference type="EMBL" id="CP017315">
    <property type="protein sequence ID" value="AQS40897.1"/>
    <property type="molecule type" value="Genomic_DNA"/>
</dbReference>
<comment type="subcellular location">
    <subcellularLocation>
        <location evidence="1">Cell inner membrane</location>
        <topology evidence="1">Multi-pass membrane protein</topology>
    </subcellularLocation>
</comment>
<comment type="function">
    <text evidence="1">Involved in the import of queuosine (Q) precursors, required for Q precursor salvage.</text>
</comment>
<accession>A0A1U9JSQ8</accession>
<feature type="transmembrane region" description="Helical" evidence="1">
    <location>
        <begin position="105"/>
        <end position="124"/>
    </location>
</feature>
<evidence type="ECO:0000313" key="2">
    <source>
        <dbReference type="EMBL" id="AQS40897.1"/>
    </source>
</evidence>
<dbReference type="AlphaFoldDB" id="A0A1U9JSQ8"/>
<dbReference type="PANTHER" id="PTHR34300:SF1">
    <property type="entry name" value="QUEUOSINE PRECURSOR TRANSPORTER"/>
    <property type="match status" value="1"/>
</dbReference>
<feature type="transmembrane region" description="Helical" evidence="1">
    <location>
        <begin position="136"/>
        <end position="161"/>
    </location>
</feature>
<keyword evidence="1" id="KW-0997">Cell inner membrane</keyword>
<keyword evidence="1" id="KW-1003">Cell membrane</keyword>
<proteinExistence type="inferred from homology"/>
<keyword evidence="1" id="KW-1133">Transmembrane helix</keyword>
<feature type="transmembrane region" description="Helical" evidence="1">
    <location>
        <begin position="80"/>
        <end position="99"/>
    </location>
</feature>
<organism evidence="2 3">
    <name type="scientific">Candidatus Tokpelaia hoelldobleri</name>
    <dbReference type="NCBI Taxonomy" id="1902579"/>
    <lineage>
        <taxon>Bacteria</taxon>
        <taxon>Pseudomonadati</taxon>
        <taxon>Pseudomonadota</taxon>
        <taxon>Alphaproteobacteria</taxon>
        <taxon>Hyphomicrobiales</taxon>
        <taxon>Candidatus Tokpelaia</taxon>
    </lineage>
</organism>
<evidence type="ECO:0000256" key="1">
    <source>
        <dbReference type="HAMAP-Rule" id="MF_02088"/>
    </source>
</evidence>
<feature type="transmembrane region" description="Helical" evidence="1">
    <location>
        <begin position="48"/>
        <end position="68"/>
    </location>
</feature>
<dbReference type="HAMAP" id="MF_02088">
    <property type="entry name" value="Q_prec_transport"/>
    <property type="match status" value="1"/>
</dbReference>
<keyword evidence="3" id="KW-1185">Reference proteome</keyword>
<reference evidence="2 3" key="1">
    <citation type="journal article" date="2010" name="Science">
        <title>Genomic comparison of the ants Camponotus floridanus and Harpegnathos saltator.</title>
        <authorList>
            <person name="Bonasio R."/>
            <person name="Zhang G."/>
            <person name="Ye C."/>
            <person name="Mutti N.S."/>
            <person name="Fang X."/>
            <person name="Qin N."/>
            <person name="Donahue G."/>
            <person name="Yang P."/>
            <person name="Li Q."/>
            <person name="Li C."/>
            <person name="Zhang P."/>
            <person name="Huang Z."/>
            <person name="Berger S.L."/>
            <person name="Reinberg D."/>
            <person name="Wang J."/>
            <person name="Liebig J."/>
        </authorList>
    </citation>
    <scope>NUCLEOTIDE SEQUENCE [LARGE SCALE GENOMIC DNA]</scope>
    <source>
        <strain evidence="2 3">Hsal</strain>
    </source>
</reference>
<sequence length="228" mass="25125">MTKIQSSLPHHTALSVKSVTLRGILFATLAMCLAVTASNVLVQYPFHWLGLEHILTYGAFIYPFAFLVNDLTNRRFGPQAARRVVYAGFTAGLAVSWWLASPRLAIASCTAFLLAQLLDIAVFTPLRHRSWWQAPLAAAFAGSVLDTLLFFAIAFAPAFSFIDMLTHAPDQSIALHTQMLFVSMPVWLSLAIGDMGIKILFALFMLLPYRLLLGLIMPPAEKEQQAGT</sequence>
<dbReference type="GO" id="GO:0022857">
    <property type="term" value="F:transmembrane transporter activity"/>
    <property type="evidence" value="ECO:0007669"/>
    <property type="project" value="UniProtKB-UniRule"/>
</dbReference>
<dbReference type="KEGG" id="thd:BHV28_01720"/>
<feature type="transmembrane region" description="Helical" evidence="1">
    <location>
        <begin position="21"/>
        <end position="42"/>
    </location>
</feature>
<name>A0A1U9JSQ8_9HYPH</name>
<keyword evidence="1" id="KW-0813">Transport</keyword>
<keyword evidence="1" id="KW-0472">Membrane</keyword>
<gene>
    <name evidence="2" type="ORF">BHV28_01720</name>
</gene>
<dbReference type="Proteomes" id="UP000188912">
    <property type="component" value="Chromosome"/>
</dbReference>
<dbReference type="PANTHER" id="PTHR34300">
    <property type="entry name" value="QUEUOSINE PRECURSOR TRANSPORTER-RELATED"/>
    <property type="match status" value="1"/>
</dbReference>
<keyword evidence="1" id="KW-0812">Transmembrane</keyword>
<dbReference type="Pfam" id="PF02592">
    <property type="entry name" value="Vut_1"/>
    <property type="match status" value="2"/>
</dbReference>
<comment type="similarity">
    <text evidence="1">Belongs to the vitamin uptake transporter (VUT/ECF) (TC 2.A.88) family. Q precursor transporter subfamily.</text>
</comment>
<dbReference type="InterPro" id="IPR003744">
    <property type="entry name" value="YhhQ"/>
</dbReference>
<evidence type="ECO:0000313" key="3">
    <source>
        <dbReference type="Proteomes" id="UP000188912"/>
    </source>
</evidence>
<dbReference type="GO" id="GO:0005886">
    <property type="term" value="C:plasma membrane"/>
    <property type="evidence" value="ECO:0007669"/>
    <property type="project" value="UniProtKB-SubCell"/>
</dbReference>
<reference evidence="2 3" key="2">
    <citation type="journal article" date="2016" name="Sci. Rep.">
        <title>The genome of Rhizobiales bacteria in predatory ants reveals urease gene functions but no genes for nitrogen fixation.</title>
        <authorList>
            <person name="Neuvonen M.M."/>
            <person name="Tamarit D."/>
            <person name="Naslund K."/>
            <person name="Liebig J."/>
            <person name="Feldhaar H."/>
            <person name="Moran N.A."/>
            <person name="Guy L."/>
            <person name="Andersson S.G."/>
        </authorList>
    </citation>
    <scope>NUCLEOTIDE SEQUENCE [LARGE SCALE GENOMIC DNA]</scope>
    <source>
        <strain evidence="2 3">Hsal</strain>
    </source>
</reference>
<protein>
    <recommendedName>
        <fullName evidence="1">Probable queuosine precursor transporter</fullName>
        <shortName evidence="1">Q precursor transporter</shortName>
    </recommendedName>
</protein>
<dbReference type="STRING" id="1902579.BHV28_01720"/>